<accession>A0A9K3Q3K2</accession>
<dbReference type="AlphaFoldDB" id="A0A9K3Q3K2"/>
<evidence type="ECO:0000256" key="1">
    <source>
        <dbReference type="PROSITE-ProRule" id="PRU00176"/>
    </source>
</evidence>
<dbReference type="Pfam" id="PF00076">
    <property type="entry name" value="RRM_1"/>
    <property type="match status" value="2"/>
</dbReference>
<feature type="compositionally biased region" description="Gly residues" evidence="2">
    <location>
        <begin position="143"/>
        <end position="155"/>
    </location>
</feature>
<dbReference type="GO" id="GO:0005634">
    <property type="term" value="C:nucleus"/>
    <property type="evidence" value="ECO:0007669"/>
    <property type="project" value="InterPro"/>
</dbReference>
<dbReference type="PANTHER" id="PTHR48036">
    <property type="entry name" value="SPLICING FACTOR (PAD-1), PUTATIVE (AFU_ORTHOLOGUE AFUA_1G15810)-RELATED"/>
    <property type="match status" value="1"/>
</dbReference>
<gene>
    <name evidence="4" type="ORF">IV203_027494</name>
</gene>
<dbReference type="OrthoDB" id="5411533at2759"/>
<reference evidence="4" key="1">
    <citation type="journal article" date="2021" name="Sci. Rep.">
        <title>Diploid genomic architecture of Nitzschia inconspicua, an elite biomass production diatom.</title>
        <authorList>
            <person name="Oliver A."/>
            <person name="Podell S."/>
            <person name="Pinowska A."/>
            <person name="Traller J.C."/>
            <person name="Smith S.R."/>
            <person name="McClure R."/>
            <person name="Beliaev A."/>
            <person name="Bohutskyi P."/>
            <person name="Hill E.A."/>
            <person name="Rabines A."/>
            <person name="Zheng H."/>
            <person name="Allen L.Z."/>
            <person name="Kuo A."/>
            <person name="Grigoriev I.V."/>
            <person name="Allen A.E."/>
            <person name="Hazlebeck D."/>
            <person name="Allen E.E."/>
        </authorList>
    </citation>
    <scope>NUCLEOTIDE SEQUENCE</scope>
    <source>
        <strain evidence="4">Hildebrandi</strain>
    </source>
</reference>
<sequence>MPDQDEEQQLRERLLKRKYERQACDAAAAVGSKDGNPPKKHHPSSASATTATTASASTTTPQQQTPDKKGQLPPSMEKDEQKAPVNQDEHDSSLNNSNRRGEGFSAQENSNIHNREQRESNKSRKRERRREYRGMSRQDDRGGGGGGGGGGGPYGGYNNFSDPHYYDDGRRHPPPGRWERDMYAGGGRGRPRGRYYDERRGPPPPPPDFFYHEGRRDRSPPVHRPRRGGRSPPASSSRHSHPSNPGDWSYGGSYNSNSRSRSNSPNGAHGSKGGKIVDSTPRSRDGSKSASRDSRDRRRDDRRCGSGSRGRDRRRSRQDDYSSDSYSSSSSSSLSSASSSSDSEGSTNKRKNASGDVSQRQNQPESAFSRDQRTVFVSQLVMRTTEKDVRRYFKKKLGCKVNQVILLRDRRSRTHKGCAYVEFARIEDVATAVGVSGQPPDFQRFPLLIKASEAEKNYAIPASTSVVTASMMGTKTTFAPFFDKNGKQVEAQKVYVGGLDATVTEEHLFALFSQFGELEKVTMQMDLATNTSRGYAFLSFRDPMDANLAIQTMMGQVIAGRPLKTGWANQSASIPGVPIVTSDEYPEDASARAQKAFQMLGQLMGGTSEAAINAMALSATAEKAIDAALGHAIPPKPLDIGATAGANATPSTATHSASSVPTVAEARDNFQATITAQKSAAAAAATTAGVAPAIAPALIGRADNPTRHILVYNMFDKDEETDPGWEKDIEDEFCEEAAKFGKMERAVVMHKEVGGVLKSYPLFDSSEIRFPVRDHPFGWRLKSY</sequence>
<dbReference type="GO" id="GO:0006397">
    <property type="term" value="P:mRNA processing"/>
    <property type="evidence" value="ECO:0007669"/>
    <property type="project" value="InterPro"/>
</dbReference>
<feature type="compositionally biased region" description="Low complexity" evidence="2">
    <location>
        <begin position="323"/>
        <end position="346"/>
    </location>
</feature>
<feature type="compositionally biased region" description="Basic and acidic residues" evidence="2">
    <location>
        <begin position="164"/>
        <end position="182"/>
    </location>
</feature>
<dbReference type="Proteomes" id="UP000693970">
    <property type="component" value="Unassembled WGS sequence"/>
</dbReference>
<feature type="compositionally biased region" description="Low complexity" evidence="2">
    <location>
        <begin position="648"/>
        <end position="660"/>
    </location>
</feature>
<dbReference type="SMART" id="SM00360">
    <property type="entry name" value="RRM"/>
    <property type="match status" value="2"/>
</dbReference>
<feature type="compositionally biased region" description="Basic and acidic residues" evidence="2">
    <location>
        <begin position="129"/>
        <end position="142"/>
    </location>
</feature>
<organism evidence="4 5">
    <name type="scientific">Nitzschia inconspicua</name>
    <dbReference type="NCBI Taxonomy" id="303405"/>
    <lineage>
        <taxon>Eukaryota</taxon>
        <taxon>Sar</taxon>
        <taxon>Stramenopiles</taxon>
        <taxon>Ochrophyta</taxon>
        <taxon>Bacillariophyta</taxon>
        <taxon>Bacillariophyceae</taxon>
        <taxon>Bacillariophycidae</taxon>
        <taxon>Bacillariales</taxon>
        <taxon>Bacillariaceae</taxon>
        <taxon>Nitzschia</taxon>
    </lineage>
</organism>
<feature type="domain" description="RRM" evidence="3">
    <location>
        <begin position="492"/>
        <end position="570"/>
    </location>
</feature>
<proteinExistence type="predicted"/>
<protein>
    <submittedName>
        <fullName evidence="4">RNA-binding protein</fullName>
    </submittedName>
</protein>
<reference evidence="4" key="2">
    <citation type="submission" date="2021-04" db="EMBL/GenBank/DDBJ databases">
        <authorList>
            <person name="Podell S."/>
        </authorList>
    </citation>
    <scope>NUCLEOTIDE SEQUENCE</scope>
    <source>
        <strain evidence="4">Hildebrandi</strain>
    </source>
</reference>
<keyword evidence="5" id="KW-1185">Reference proteome</keyword>
<dbReference type="GO" id="GO:0003723">
    <property type="term" value="F:RNA binding"/>
    <property type="evidence" value="ECO:0007669"/>
    <property type="project" value="UniProtKB-UniRule"/>
</dbReference>
<feature type="compositionally biased region" description="Low complexity" evidence="2">
    <location>
        <begin position="230"/>
        <end position="264"/>
    </location>
</feature>
<dbReference type="CDD" id="cd00590">
    <property type="entry name" value="RRM_SF"/>
    <property type="match status" value="1"/>
</dbReference>
<feature type="compositionally biased region" description="Low complexity" evidence="2">
    <location>
        <begin position="44"/>
        <end position="65"/>
    </location>
</feature>
<keyword evidence="1" id="KW-0694">RNA-binding</keyword>
<evidence type="ECO:0000313" key="5">
    <source>
        <dbReference type="Proteomes" id="UP000693970"/>
    </source>
</evidence>
<name>A0A9K3Q3K2_9STRA</name>
<feature type="region of interest" description="Disordered" evidence="2">
    <location>
        <begin position="24"/>
        <end position="371"/>
    </location>
</feature>
<feature type="compositionally biased region" description="Basic and acidic residues" evidence="2">
    <location>
        <begin position="113"/>
        <end position="122"/>
    </location>
</feature>
<feature type="compositionally biased region" description="Basic and acidic residues" evidence="2">
    <location>
        <begin position="66"/>
        <end position="92"/>
    </location>
</feature>
<feature type="compositionally biased region" description="Basic and acidic residues" evidence="2">
    <location>
        <begin position="210"/>
        <end position="220"/>
    </location>
</feature>
<feature type="region of interest" description="Disordered" evidence="2">
    <location>
        <begin position="641"/>
        <end position="660"/>
    </location>
</feature>
<feature type="domain" description="RRM" evidence="3">
    <location>
        <begin position="373"/>
        <end position="456"/>
    </location>
</feature>
<evidence type="ECO:0000256" key="2">
    <source>
        <dbReference type="SAM" id="MobiDB-lite"/>
    </source>
</evidence>
<evidence type="ECO:0000259" key="3">
    <source>
        <dbReference type="PROSITE" id="PS50102"/>
    </source>
</evidence>
<dbReference type="InterPro" id="IPR006509">
    <property type="entry name" value="RBM39_SF"/>
</dbReference>
<dbReference type="InterPro" id="IPR000504">
    <property type="entry name" value="RRM_dom"/>
</dbReference>
<feature type="compositionally biased region" description="Basic and acidic residues" evidence="2">
    <location>
        <begin position="281"/>
        <end position="304"/>
    </location>
</feature>
<dbReference type="EMBL" id="JAGRRH010000005">
    <property type="protein sequence ID" value="KAG7369748.1"/>
    <property type="molecule type" value="Genomic_DNA"/>
</dbReference>
<feature type="compositionally biased region" description="Polar residues" evidence="2">
    <location>
        <begin position="355"/>
        <end position="366"/>
    </location>
</feature>
<dbReference type="PROSITE" id="PS50102">
    <property type="entry name" value="RRM"/>
    <property type="match status" value="2"/>
</dbReference>
<comment type="caution">
    <text evidence="4">The sequence shown here is derived from an EMBL/GenBank/DDBJ whole genome shotgun (WGS) entry which is preliminary data.</text>
</comment>
<evidence type="ECO:0000313" key="4">
    <source>
        <dbReference type="EMBL" id="KAG7369748.1"/>
    </source>
</evidence>